<keyword evidence="4" id="KW-1185">Reference proteome</keyword>
<feature type="region of interest" description="Disordered" evidence="1">
    <location>
        <begin position="1"/>
        <end position="29"/>
    </location>
</feature>
<accession>A0ABU9E6R7</accession>
<reference evidence="3 4" key="1">
    <citation type="submission" date="2024-02" db="EMBL/GenBank/DDBJ databases">
        <title>A novel Gemmatimonadota bacterium.</title>
        <authorList>
            <person name="Du Z.-J."/>
            <person name="Ye Y.-Q."/>
        </authorList>
    </citation>
    <scope>NUCLEOTIDE SEQUENCE [LARGE SCALE GENOMIC DNA]</scope>
    <source>
        <strain evidence="3 4">DH-20</strain>
    </source>
</reference>
<dbReference type="Proteomes" id="UP001484239">
    <property type="component" value="Unassembled WGS sequence"/>
</dbReference>
<feature type="compositionally biased region" description="Basic residues" evidence="1">
    <location>
        <begin position="1"/>
        <end position="13"/>
    </location>
</feature>
<sequence>MGRRSRNRVKGFRPGKEPPQLRKQAAKQQFGDLSPAQERMVELFADRSPAESKAMLAQWRRLSLVVTVVLVALAVAAWMWTPIAGAIVGIAAVAAGFIHLRLRAQRAALEQMADAVAGGARSRRR</sequence>
<feature type="transmembrane region" description="Helical" evidence="2">
    <location>
        <begin position="86"/>
        <end position="102"/>
    </location>
</feature>
<keyword evidence="2" id="KW-1133">Transmembrane helix</keyword>
<proteinExistence type="predicted"/>
<evidence type="ECO:0000313" key="4">
    <source>
        <dbReference type="Proteomes" id="UP001484239"/>
    </source>
</evidence>
<evidence type="ECO:0000256" key="1">
    <source>
        <dbReference type="SAM" id="MobiDB-lite"/>
    </source>
</evidence>
<keyword evidence="2" id="KW-0472">Membrane</keyword>
<evidence type="ECO:0000256" key="2">
    <source>
        <dbReference type="SAM" id="Phobius"/>
    </source>
</evidence>
<protein>
    <recommendedName>
        <fullName evidence="5">DUF3040 domain-containing protein</fullName>
    </recommendedName>
</protein>
<dbReference type="EMBL" id="JBBHLI010000002">
    <property type="protein sequence ID" value="MEK9500432.1"/>
    <property type="molecule type" value="Genomic_DNA"/>
</dbReference>
<comment type="caution">
    <text evidence="3">The sequence shown here is derived from an EMBL/GenBank/DDBJ whole genome shotgun (WGS) entry which is preliminary data.</text>
</comment>
<dbReference type="RefSeq" id="WP_405274917.1">
    <property type="nucleotide sequence ID" value="NZ_CP144380.1"/>
</dbReference>
<evidence type="ECO:0008006" key="5">
    <source>
        <dbReference type="Google" id="ProtNLM"/>
    </source>
</evidence>
<name>A0ABU9E6R7_9BACT</name>
<gene>
    <name evidence="3" type="ORF">WI372_05545</name>
</gene>
<keyword evidence="2" id="KW-0812">Transmembrane</keyword>
<evidence type="ECO:0000313" key="3">
    <source>
        <dbReference type="EMBL" id="MEK9500432.1"/>
    </source>
</evidence>
<feature type="transmembrane region" description="Helical" evidence="2">
    <location>
        <begin position="62"/>
        <end position="80"/>
    </location>
</feature>
<organism evidence="3 4">
    <name type="scientific">Gaopeijia maritima</name>
    <dbReference type="NCBI Taxonomy" id="3119007"/>
    <lineage>
        <taxon>Bacteria</taxon>
        <taxon>Pseudomonadati</taxon>
        <taxon>Gemmatimonadota</taxon>
        <taxon>Longimicrobiia</taxon>
        <taxon>Gaopeijiales</taxon>
        <taxon>Gaopeijiaceae</taxon>
        <taxon>Gaopeijia</taxon>
    </lineage>
</organism>